<proteinExistence type="predicted"/>
<dbReference type="Proteomes" id="UP000017396">
    <property type="component" value="Chromosome"/>
</dbReference>
<dbReference type="RefSeq" id="WP_023173427.1">
    <property type="nucleotide sequence ID" value="NC_022600.1"/>
</dbReference>
<dbReference type="eggNOG" id="COG2706">
    <property type="taxonomic scope" value="Bacteria"/>
</dbReference>
<dbReference type="SUPFAM" id="SSF69318">
    <property type="entry name" value="Integrin alpha N-terminal domain"/>
    <property type="match status" value="1"/>
</dbReference>
<dbReference type="KEGG" id="glj:GKIL_2050"/>
<keyword evidence="1" id="KW-0732">Signal</keyword>
<dbReference type="Gene3D" id="2.130.10.130">
    <property type="entry name" value="Integrin alpha, N-terminal"/>
    <property type="match status" value="2"/>
</dbReference>
<dbReference type="Pfam" id="PF13517">
    <property type="entry name" value="FG-GAP_3"/>
    <property type="match status" value="3"/>
</dbReference>
<dbReference type="OrthoDB" id="466259at2"/>
<name>U5QH98_GLOK1</name>
<dbReference type="PANTHER" id="PTHR46580">
    <property type="entry name" value="SENSOR KINASE-RELATED"/>
    <property type="match status" value="1"/>
</dbReference>
<evidence type="ECO:0000256" key="1">
    <source>
        <dbReference type="ARBA" id="ARBA00022729"/>
    </source>
</evidence>
<dbReference type="AlphaFoldDB" id="U5QH98"/>
<reference evidence="2 3" key="1">
    <citation type="journal article" date="2013" name="PLoS ONE">
        <title>Cultivation and Complete Genome Sequencing of Gloeobacter kilaueensis sp. nov., from a Lava Cave in Kilauea Caldera, Hawai'i.</title>
        <authorList>
            <person name="Saw J.H."/>
            <person name="Schatz M."/>
            <person name="Brown M.V."/>
            <person name="Kunkel D.D."/>
            <person name="Foster J.S."/>
            <person name="Shick H."/>
            <person name="Christensen S."/>
            <person name="Hou S."/>
            <person name="Wan X."/>
            <person name="Donachie S.P."/>
        </authorList>
    </citation>
    <scope>NUCLEOTIDE SEQUENCE [LARGE SCALE GENOMIC DNA]</scope>
    <source>
        <strain evidence="3">JS</strain>
    </source>
</reference>
<dbReference type="HOGENOM" id="CLU_043935_0_0_3"/>
<dbReference type="PANTHER" id="PTHR46580:SF4">
    <property type="entry name" value="ATP_GTP-BINDING PROTEIN"/>
    <property type="match status" value="1"/>
</dbReference>
<protein>
    <recommendedName>
        <fullName evidence="4">VCBS repeat-containing protein</fullName>
    </recommendedName>
</protein>
<dbReference type="EMBL" id="CP003587">
    <property type="protein sequence ID" value="AGY58296.1"/>
    <property type="molecule type" value="Genomic_DNA"/>
</dbReference>
<keyword evidence="3" id="KW-1185">Reference proteome</keyword>
<dbReference type="InterPro" id="IPR028994">
    <property type="entry name" value="Integrin_alpha_N"/>
</dbReference>
<dbReference type="PATRIC" id="fig|1183438.3.peg.2013"/>
<evidence type="ECO:0000313" key="2">
    <source>
        <dbReference type="EMBL" id="AGY58296.1"/>
    </source>
</evidence>
<evidence type="ECO:0000313" key="3">
    <source>
        <dbReference type="Proteomes" id="UP000017396"/>
    </source>
</evidence>
<organism evidence="2 3">
    <name type="scientific">Gloeobacter kilaueensis (strain ATCC BAA-2537 / CCAP 1431/1 / ULC 316 / JS1)</name>
    <dbReference type="NCBI Taxonomy" id="1183438"/>
    <lineage>
        <taxon>Bacteria</taxon>
        <taxon>Bacillati</taxon>
        <taxon>Cyanobacteriota</taxon>
        <taxon>Cyanophyceae</taxon>
        <taxon>Gloeobacterales</taxon>
        <taxon>Gloeobacteraceae</taxon>
        <taxon>Gloeobacter</taxon>
    </lineage>
</organism>
<sequence length="386" mass="39825">MDIHYSMKHSWFSLSAVCLLTCGLFPGRAVGQTVPFTLLRSIPIPGQPSGLAAGDFNGDGRPDLVTANCNTDTVTLLPNLGRSAAFLGLRGVRSLPVGDCPTAVILADLDRDGDLDLITANLNGGSLSVLLNSGRGVFAAPIEVPVGQKPVAVAAGDLDADGDLDLVSANSSSSSITIVKNLGSGQFSGVERRLSRYINASSVAIGDLDGDKDLDLAVSDFGSSTGLLLLRNAGNGTFSTFAQLDPTYVRTVLLGDLDGDGDLDLVATGNGIYDYSATCILKNSGSGSFSETDRFGGFGYPTGTTLGDFDGDGDLDVVVGFTFDDGLKVFLNDGDGNFPADQGTFVPTASFPSSLVNGDFDGDGNLDVAAVLPNLNEVVIFRNSSP</sequence>
<dbReference type="InterPro" id="IPR013517">
    <property type="entry name" value="FG-GAP"/>
</dbReference>
<gene>
    <name evidence="2" type="ORF">GKIL_2050</name>
</gene>
<accession>U5QH98</accession>
<evidence type="ECO:0008006" key="4">
    <source>
        <dbReference type="Google" id="ProtNLM"/>
    </source>
</evidence>